<dbReference type="SUPFAM" id="SSF46894">
    <property type="entry name" value="C-terminal effector domain of the bipartite response regulators"/>
    <property type="match status" value="1"/>
</dbReference>
<name>A0A7G6XAU9_9ACTN</name>
<proteinExistence type="predicted"/>
<evidence type="ECO:0000313" key="2">
    <source>
        <dbReference type="EMBL" id="QNE23364.1"/>
    </source>
</evidence>
<dbReference type="SMART" id="SM00421">
    <property type="entry name" value="HTH_LUXR"/>
    <property type="match status" value="1"/>
</dbReference>
<sequence length="338" mass="36646">MAAGLAGRFVWEVPVLDALGLDDSEELAYRALVEVPSYDAAGLAERLSCHPLDAARSLAALETLGLAARSSSGTDRYVASPPSVALAALAVQREEALRRAQREIETLTEVYRGTDTDRSVSDVVDVVRGPKAVGQRFTQLQMSAREEVLGFVKSDIAVVAPEENTAEDAAVTRGVRYQVLIERSSFDRPGYFAIASDSIQAGEEVRVVPELPIRLLIVDRRIALVELLSESERSIGALIVHRSGMLDALLALFDRLWRDGIPLMLGADGKVEGPRSGVPELDARILGLLLAGLTDQAVANQLGLSMRTVQRRVRALMDRVSADTRLQLGFHAARNGWL</sequence>
<evidence type="ECO:0000313" key="3">
    <source>
        <dbReference type="Proteomes" id="UP000515563"/>
    </source>
</evidence>
<accession>A0A7G6XAU9</accession>
<keyword evidence="3" id="KW-1185">Reference proteome</keyword>
<organism evidence="2 3">
    <name type="scientific">Kribbella qitaiheensis</name>
    <dbReference type="NCBI Taxonomy" id="1544730"/>
    <lineage>
        <taxon>Bacteria</taxon>
        <taxon>Bacillati</taxon>
        <taxon>Actinomycetota</taxon>
        <taxon>Actinomycetes</taxon>
        <taxon>Propionibacteriales</taxon>
        <taxon>Kribbellaceae</taxon>
        <taxon>Kribbella</taxon>
    </lineage>
</organism>
<evidence type="ECO:0000259" key="1">
    <source>
        <dbReference type="SMART" id="SM00421"/>
    </source>
</evidence>
<dbReference type="GO" id="GO:0003677">
    <property type="term" value="F:DNA binding"/>
    <property type="evidence" value="ECO:0007669"/>
    <property type="project" value="InterPro"/>
</dbReference>
<dbReference type="InterPro" id="IPR051797">
    <property type="entry name" value="TrmB-like"/>
</dbReference>
<dbReference type="Proteomes" id="UP000515563">
    <property type="component" value="Chromosome"/>
</dbReference>
<dbReference type="Gene3D" id="1.10.10.10">
    <property type="entry name" value="Winged helix-like DNA-binding domain superfamily/Winged helix DNA-binding domain"/>
    <property type="match status" value="2"/>
</dbReference>
<dbReference type="InterPro" id="IPR016032">
    <property type="entry name" value="Sig_transdc_resp-reg_C-effctor"/>
</dbReference>
<feature type="domain" description="HTH luxR-type" evidence="1">
    <location>
        <begin position="278"/>
        <end position="332"/>
    </location>
</feature>
<reference evidence="3" key="1">
    <citation type="submission" date="2019-09" db="EMBL/GenBank/DDBJ databases">
        <title>Antimicrobial potential of Antarctic Bacteria.</title>
        <authorList>
            <person name="Benaud N."/>
            <person name="Edwards R.J."/>
            <person name="Ferrari B.C."/>
        </authorList>
    </citation>
    <scope>NUCLEOTIDE SEQUENCE [LARGE SCALE GENOMIC DNA]</scope>
    <source>
        <strain evidence="3">SPB151</strain>
    </source>
</reference>
<protein>
    <recommendedName>
        <fullName evidence="1">HTH luxR-type domain-containing protein</fullName>
    </recommendedName>
</protein>
<dbReference type="GO" id="GO:0006355">
    <property type="term" value="P:regulation of DNA-templated transcription"/>
    <property type="evidence" value="ECO:0007669"/>
    <property type="project" value="InterPro"/>
</dbReference>
<dbReference type="InterPro" id="IPR000792">
    <property type="entry name" value="Tscrpt_reg_LuxR_C"/>
</dbReference>
<dbReference type="EMBL" id="CP043661">
    <property type="protein sequence ID" value="QNE23364.1"/>
    <property type="molecule type" value="Genomic_DNA"/>
</dbReference>
<dbReference type="AlphaFoldDB" id="A0A7G6XAU9"/>
<reference evidence="2 3" key="2">
    <citation type="journal article" date="2020" name="Microbiol. Resour. Announc.">
        <title>Antarctic desert soil bacteria exhibit high novel natural product potential, evaluated through long-read genome sequencing and comparative genomics.</title>
        <authorList>
            <person name="Benaud N."/>
            <person name="Edwards R.J."/>
            <person name="Amos T.G."/>
            <person name="D'Agostino P.M."/>
            <person name="Gutierrez-Chavez C."/>
            <person name="Montgomery K."/>
            <person name="Nicetic I."/>
            <person name="Ferrari B.C."/>
        </authorList>
    </citation>
    <scope>NUCLEOTIDE SEQUENCE [LARGE SCALE GENOMIC DNA]</scope>
    <source>
        <strain evidence="2 3">SPB151</strain>
    </source>
</reference>
<dbReference type="InterPro" id="IPR036388">
    <property type="entry name" value="WH-like_DNA-bd_sf"/>
</dbReference>
<gene>
    <name evidence="2" type="ORF">F1D05_37920</name>
</gene>
<dbReference type="PANTHER" id="PTHR34293:SF1">
    <property type="entry name" value="HTH-TYPE TRANSCRIPTIONAL REGULATOR TRMBL2"/>
    <property type="match status" value="1"/>
</dbReference>
<dbReference type="PANTHER" id="PTHR34293">
    <property type="entry name" value="HTH-TYPE TRANSCRIPTIONAL REGULATOR TRMBL2"/>
    <property type="match status" value="1"/>
</dbReference>
<dbReference type="KEGG" id="kqi:F1D05_37920"/>